<feature type="domain" description="EB" evidence="1">
    <location>
        <begin position="48"/>
        <end position="104"/>
    </location>
</feature>
<proteinExistence type="predicted"/>
<dbReference type="AlphaFoldDB" id="A0A1I8C0I1"/>
<dbReference type="InterPro" id="IPR052740">
    <property type="entry name" value="CE4"/>
</dbReference>
<name>A0A1I8C0I1_MELHA</name>
<dbReference type="PANTHER" id="PTHR45985">
    <property type="match status" value="1"/>
</dbReference>
<evidence type="ECO:0000313" key="3">
    <source>
        <dbReference type="WBParaSite" id="MhA1_Contig88.frz3.gene60"/>
    </source>
</evidence>
<dbReference type="Pfam" id="PF01683">
    <property type="entry name" value="EB"/>
    <property type="match status" value="3"/>
</dbReference>
<evidence type="ECO:0000259" key="1">
    <source>
        <dbReference type="Pfam" id="PF01683"/>
    </source>
</evidence>
<feature type="domain" description="EB" evidence="1">
    <location>
        <begin position="124"/>
        <end position="175"/>
    </location>
</feature>
<dbReference type="WBParaSite" id="MhA1_Contig88.frz3.gene60">
    <property type="protein sequence ID" value="MhA1_Contig88.frz3.gene60"/>
    <property type="gene ID" value="MhA1_Contig88.frz3.gene60"/>
</dbReference>
<dbReference type="InterPro" id="IPR006149">
    <property type="entry name" value="EB_dom"/>
</dbReference>
<feature type="domain" description="EB" evidence="1">
    <location>
        <begin position="190"/>
        <end position="227"/>
    </location>
</feature>
<accession>A0A1I8C0I1</accession>
<keyword evidence="2" id="KW-1185">Reference proteome</keyword>
<dbReference type="OMA" id="INNANCV"/>
<protein>
    <submittedName>
        <fullName evidence="3">EB domain-containing protein</fullName>
    </submittedName>
</protein>
<dbReference type="Proteomes" id="UP000095281">
    <property type="component" value="Unplaced"/>
</dbReference>
<evidence type="ECO:0000313" key="2">
    <source>
        <dbReference type="Proteomes" id="UP000095281"/>
    </source>
</evidence>
<organism evidence="2 3">
    <name type="scientific">Meloidogyne hapla</name>
    <name type="common">Root-knot nematode worm</name>
    <dbReference type="NCBI Taxonomy" id="6305"/>
    <lineage>
        <taxon>Eukaryota</taxon>
        <taxon>Metazoa</taxon>
        <taxon>Ecdysozoa</taxon>
        <taxon>Nematoda</taxon>
        <taxon>Chromadorea</taxon>
        <taxon>Rhabditida</taxon>
        <taxon>Tylenchina</taxon>
        <taxon>Tylenchomorpha</taxon>
        <taxon>Tylenchoidea</taxon>
        <taxon>Meloidogynidae</taxon>
        <taxon>Meloidogyninae</taxon>
        <taxon>Meloidogyne</taxon>
    </lineage>
</organism>
<reference evidence="3" key="1">
    <citation type="submission" date="2016-11" db="UniProtKB">
        <authorList>
            <consortium name="WormBaseParasite"/>
        </authorList>
    </citation>
    <scope>IDENTIFICATION</scope>
</reference>
<dbReference type="PANTHER" id="PTHR45985:SF3">
    <property type="entry name" value="CHITIN DEACETYLASE-LIKE 4"/>
    <property type="match status" value="1"/>
</dbReference>
<sequence length="233" mass="24994">MQMMYRSTRLIELYPTIYLGYGAQCVLGKCVCPPELPIAIDGTCGEQCPQGQAFSSVTGSCLPTVQPGSECYYSSQCHAVYPGMLCSLSRCRCPNDQVFSGNRCMPSCPQSYIRNQFGVCQPGCRTNQIEHQGHCIDIVGPGQACLVNRQCAGGSQCVDAQCQCPTSMVNNNGVCVPGKKFFEIFFIKVRAAPHESCTRGQRCVGGSSCMDGICLCPTGTSPLNGVCVTRMTG</sequence>